<proteinExistence type="predicted"/>
<name>A0A0K2W6P7_MESPL</name>
<evidence type="ECO:0000313" key="1">
    <source>
        <dbReference type="EMBL" id="CDX62925.1"/>
    </source>
</evidence>
<gene>
    <name evidence="1" type="ORF">MPL1032_80016</name>
</gene>
<dbReference type="EMBL" id="CCND01000051">
    <property type="protein sequence ID" value="CDX62925.1"/>
    <property type="molecule type" value="Genomic_DNA"/>
</dbReference>
<sequence>MDPRVCAPLRVAPPVDDDVTEAAANLEGFS</sequence>
<accession>A0A0K2W6P7</accession>
<organism evidence="1 2">
    <name type="scientific">Mesorhizobium plurifarium</name>
    <dbReference type="NCBI Taxonomy" id="69974"/>
    <lineage>
        <taxon>Bacteria</taxon>
        <taxon>Pseudomonadati</taxon>
        <taxon>Pseudomonadota</taxon>
        <taxon>Alphaproteobacteria</taxon>
        <taxon>Hyphomicrobiales</taxon>
        <taxon>Phyllobacteriaceae</taxon>
        <taxon>Mesorhizobium</taxon>
    </lineage>
</organism>
<reference evidence="2" key="1">
    <citation type="submission" date="2014-08" db="EMBL/GenBank/DDBJ databases">
        <authorList>
            <person name="Edwards T."/>
        </authorList>
    </citation>
    <scope>NUCLEOTIDE SEQUENCE [LARGE SCALE GENOMIC DNA]</scope>
</reference>
<dbReference type="AlphaFoldDB" id="A0A0K2W6P7"/>
<evidence type="ECO:0000313" key="2">
    <source>
        <dbReference type="Proteomes" id="UP000182888"/>
    </source>
</evidence>
<dbReference type="Proteomes" id="UP000182888">
    <property type="component" value="Unassembled WGS sequence"/>
</dbReference>
<protein>
    <submittedName>
        <fullName evidence="1">Uncharacterized protein</fullName>
    </submittedName>
</protein>